<accession>A0A644VQS1</accession>
<protein>
    <submittedName>
        <fullName evidence="1">Uncharacterized protein</fullName>
    </submittedName>
</protein>
<reference evidence="1" key="1">
    <citation type="submission" date="2019-08" db="EMBL/GenBank/DDBJ databases">
        <authorList>
            <person name="Kucharzyk K."/>
            <person name="Murdoch R.W."/>
            <person name="Higgins S."/>
            <person name="Loffler F."/>
        </authorList>
    </citation>
    <scope>NUCLEOTIDE SEQUENCE</scope>
</reference>
<gene>
    <name evidence="1" type="ORF">SDC9_39761</name>
</gene>
<proteinExistence type="predicted"/>
<dbReference type="AlphaFoldDB" id="A0A644VQS1"/>
<comment type="caution">
    <text evidence="1">The sequence shown here is derived from an EMBL/GenBank/DDBJ whole genome shotgun (WGS) entry which is preliminary data.</text>
</comment>
<evidence type="ECO:0000313" key="1">
    <source>
        <dbReference type="EMBL" id="MPL93627.1"/>
    </source>
</evidence>
<name>A0A644VQS1_9ZZZZ</name>
<dbReference type="EMBL" id="VSSQ01000397">
    <property type="protein sequence ID" value="MPL93627.1"/>
    <property type="molecule type" value="Genomic_DNA"/>
</dbReference>
<organism evidence="1">
    <name type="scientific">bioreactor metagenome</name>
    <dbReference type="NCBI Taxonomy" id="1076179"/>
    <lineage>
        <taxon>unclassified sequences</taxon>
        <taxon>metagenomes</taxon>
        <taxon>ecological metagenomes</taxon>
    </lineage>
</organism>
<sequence length="118" mass="13804">MKKVKIIYLLVIFITILQLLLAAINNKEEVNNSIECITEVKNAKYIKDIENEFKNINNLTILSYNKINETNWVIKCVLKGSKDLVMNDLEKINGYYVNEYNLSYDKENILLELELISK</sequence>